<dbReference type="AlphaFoldDB" id="A0A0A5G7X3"/>
<evidence type="ECO:0000313" key="10">
    <source>
        <dbReference type="Proteomes" id="UP000030401"/>
    </source>
</evidence>
<evidence type="ECO:0000256" key="3">
    <source>
        <dbReference type="ARBA" id="ARBA00018111"/>
    </source>
</evidence>
<evidence type="ECO:0000259" key="7">
    <source>
        <dbReference type="Pfam" id="PF21981"/>
    </source>
</evidence>
<proteinExistence type="inferred from homology"/>
<feature type="domain" description="RecX first three-helical" evidence="8">
    <location>
        <begin position="66"/>
        <end position="105"/>
    </location>
</feature>
<dbReference type="InterPro" id="IPR053926">
    <property type="entry name" value="RecX_HTH_1st"/>
</dbReference>
<comment type="subcellular location">
    <subcellularLocation>
        <location evidence="1 5">Cytoplasm</location>
    </subcellularLocation>
</comment>
<protein>
    <recommendedName>
        <fullName evidence="3 5">Regulatory protein RecX</fullName>
    </recommendedName>
</protein>
<comment type="function">
    <text evidence="5">Modulates RecA activity.</text>
</comment>
<feature type="domain" description="RecX third three-helical" evidence="7">
    <location>
        <begin position="159"/>
        <end position="206"/>
    </location>
</feature>
<name>A0A0A5G7X3_9BACI</name>
<dbReference type="InterPro" id="IPR003783">
    <property type="entry name" value="Regulatory_RecX"/>
</dbReference>
<keyword evidence="4 5" id="KW-0963">Cytoplasm</keyword>
<dbReference type="eggNOG" id="COG2137">
    <property type="taxonomic scope" value="Bacteria"/>
</dbReference>
<reference evidence="9 10" key="1">
    <citation type="submission" date="2013-08" db="EMBL/GenBank/DDBJ databases">
        <authorList>
            <person name="Huang J."/>
            <person name="Wang G."/>
        </authorList>
    </citation>
    <scope>NUCLEOTIDE SEQUENCE [LARGE SCALE GENOMIC DNA]</scope>
    <source>
        <strain evidence="9 10">JSM 072002</strain>
    </source>
</reference>
<dbReference type="InterPro" id="IPR053925">
    <property type="entry name" value="RecX_HTH_3rd"/>
</dbReference>
<dbReference type="Pfam" id="PF21982">
    <property type="entry name" value="RecX_HTH1"/>
    <property type="match status" value="1"/>
</dbReference>
<evidence type="ECO:0000259" key="6">
    <source>
        <dbReference type="Pfam" id="PF02631"/>
    </source>
</evidence>
<comment type="similarity">
    <text evidence="2 5">Belongs to the RecX family.</text>
</comment>
<dbReference type="EMBL" id="AVPG01000003">
    <property type="protein sequence ID" value="KGX88129.1"/>
    <property type="molecule type" value="Genomic_DNA"/>
</dbReference>
<evidence type="ECO:0000256" key="2">
    <source>
        <dbReference type="ARBA" id="ARBA00009695"/>
    </source>
</evidence>
<dbReference type="RefSeq" id="WP_036832407.1">
    <property type="nucleotide sequence ID" value="NZ_AVPG01000003.1"/>
</dbReference>
<gene>
    <name evidence="5" type="primary">recX</name>
    <name evidence="9" type="ORF">N784_10305</name>
</gene>
<dbReference type="NCBIfam" id="NF010733">
    <property type="entry name" value="PRK14135.1"/>
    <property type="match status" value="1"/>
</dbReference>
<evidence type="ECO:0000256" key="5">
    <source>
        <dbReference type="HAMAP-Rule" id="MF_01114"/>
    </source>
</evidence>
<sequence length="272" mass="31925">MPKITRITTQKRHQNRYNIFLDKGQGEVYGFSVDEEILIQHVLHKGMELDDSFIETLTKEDSFHKCYTLAIHYLSYRMRSKKEIVTYLAKKDVEEDKIDYVIHRLQKEGYLDDQAFADALVRTRIQTSSKGPLLVKKELKEKGVADCIAHQAIQQYTFDEQLQKATKWIDKKLRQDGRKSFKEQRQKVQHTLLQKGFTNDVIQEAMANLSEEKDEEAEWNAIVIQGEKALRKYRGKASGYELKYKVKGALYRKGFPFELIEQFMDAFLQEGE</sequence>
<dbReference type="PANTHER" id="PTHR33602">
    <property type="entry name" value="REGULATORY PROTEIN RECX FAMILY PROTEIN"/>
    <property type="match status" value="1"/>
</dbReference>
<evidence type="ECO:0000256" key="1">
    <source>
        <dbReference type="ARBA" id="ARBA00004496"/>
    </source>
</evidence>
<dbReference type="PANTHER" id="PTHR33602:SF1">
    <property type="entry name" value="REGULATORY PROTEIN RECX FAMILY PROTEIN"/>
    <property type="match status" value="1"/>
</dbReference>
<keyword evidence="10" id="KW-1185">Reference proteome</keyword>
<evidence type="ECO:0000256" key="4">
    <source>
        <dbReference type="ARBA" id="ARBA00022490"/>
    </source>
</evidence>
<dbReference type="OrthoDB" id="5421057at2"/>
<dbReference type="Gene3D" id="1.10.10.10">
    <property type="entry name" value="Winged helix-like DNA-binding domain superfamily/Winged helix DNA-binding domain"/>
    <property type="match status" value="4"/>
</dbReference>
<dbReference type="Pfam" id="PF02631">
    <property type="entry name" value="RecX_HTH2"/>
    <property type="match status" value="1"/>
</dbReference>
<dbReference type="Proteomes" id="UP000030401">
    <property type="component" value="Unassembled WGS sequence"/>
</dbReference>
<feature type="domain" description="RecX second three-helical" evidence="6">
    <location>
        <begin position="112"/>
        <end position="152"/>
    </location>
</feature>
<feature type="domain" description="RecX third three-helical" evidence="7">
    <location>
        <begin position="216"/>
        <end position="264"/>
    </location>
</feature>
<dbReference type="InterPro" id="IPR036388">
    <property type="entry name" value="WH-like_DNA-bd_sf"/>
</dbReference>
<dbReference type="Pfam" id="PF21981">
    <property type="entry name" value="RecX_HTH3"/>
    <property type="match status" value="2"/>
</dbReference>
<dbReference type="InterPro" id="IPR053924">
    <property type="entry name" value="RecX_HTH_2nd"/>
</dbReference>
<evidence type="ECO:0000313" key="9">
    <source>
        <dbReference type="EMBL" id="KGX88129.1"/>
    </source>
</evidence>
<dbReference type="GO" id="GO:0005737">
    <property type="term" value="C:cytoplasm"/>
    <property type="evidence" value="ECO:0007669"/>
    <property type="project" value="UniProtKB-SubCell"/>
</dbReference>
<dbReference type="STRING" id="1385512.N784_10305"/>
<dbReference type="GO" id="GO:0006282">
    <property type="term" value="P:regulation of DNA repair"/>
    <property type="evidence" value="ECO:0007669"/>
    <property type="project" value="UniProtKB-UniRule"/>
</dbReference>
<organism evidence="9 10">
    <name type="scientific">Pontibacillus litoralis JSM 072002</name>
    <dbReference type="NCBI Taxonomy" id="1385512"/>
    <lineage>
        <taxon>Bacteria</taxon>
        <taxon>Bacillati</taxon>
        <taxon>Bacillota</taxon>
        <taxon>Bacilli</taxon>
        <taxon>Bacillales</taxon>
        <taxon>Bacillaceae</taxon>
        <taxon>Pontibacillus</taxon>
    </lineage>
</organism>
<dbReference type="HAMAP" id="MF_01114">
    <property type="entry name" value="RecX"/>
    <property type="match status" value="1"/>
</dbReference>
<comment type="caution">
    <text evidence="9">The sequence shown here is derived from an EMBL/GenBank/DDBJ whole genome shotgun (WGS) entry which is preliminary data.</text>
</comment>
<evidence type="ECO:0000259" key="8">
    <source>
        <dbReference type="Pfam" id="PF21982"/>
    </source>
</evidence>
<accession>A0A0A5G7X3</accession>